<dbReference type="InterPro" id="IPR003594">
    <property type="entry name" value="HATPase_dom"/>
</dbReference>
<keyword evidence="1" id="KW-0808">Transferase</keyword>
<sequence>MLNVSDPSSSHRVTDPVHGVDRHSGFCTGSGPAEPGFSVGTLAAMTIRHPQPPVTVRTFVQRFSATRRGARLARLLASHQFTVWGVPRGTDLFDAATLVVAELTSNAVLHGRVPGRDFELVLAYDDTGGTVRIEVSDTHPSRPVSLARTASDPEEERGRGLLLVAALAARWGVRERRGPGKTVWAEFDLVTTAPGGLRDPDGTAG</sequence>
<proteinExistence type="predicted"/>
<feature type="domain" description="Histidine kinase/HSP90-like ATPase" evidence="2">
    <location>
        <begin position="90"/>
        <end position="185"/>
    </location>
</feature>
<organism evidence="3 4">
    <name type="scientific">Streptomyces macrosporus</name>
    <dbReference type="NCBI Taxonomy" id="44032"/>
    <lineage>
        <taxon>Bacteria</taxon>
        <taxon>Bacillati</taxon>
        <taxon>Actinomycetota</taxon>
        <taxon>Actinomycetes</taxon>
        <taxon>Kitasatosporales</taxon>
        <taxon>Streptomycetaceae</taxon>
        <taxon>Streptomyces</taxon>
    </lineage>
</organism>
<dbReference type="InterPro" id="IPR036890">
    <property type="entry name" value="HATPase_C_sf"/>
</dbReference>
<keyword evidence="4" id="KW-1185">Reference proteome</keyword>
<dbReference type="PANTHER" id="PTHR35526">
    <property type="entry name" value="ANTI-SIGMA-F FACTOR RSBW-RELATED"/>
    <property type="match status" value="1"/>
</dbReference>
<protein>
    <recommendedName>
        <fullName evidence="2">Histidine kinase/HSP90-like ATPase domain-containing protein</fullName>
    </recommendedName>
</protein>
<dbReference type="SUPFAM" id="SSF55874">
    <property type="entry name" value="ATPase domain of HSP90 chaperone/DNA topoisomerase II/histidine kinase"/>
    <property type="match status" value="1"/>
</dbReference>
<gene>
    <name evidence="3" type="ORF">GCM10010405_24220</name>
</gene>
<dbReference type="CDD" id="cd16936">
    <property type="entry name" value="HATPase_RsbW-like"/>
    <property type="match status" value="1"/>
</dbReference>
<evidence type="ECO:0000256" key="1">
    <source>
        <dbReference type="ARBA" id="ARBA00022527"/>
    </source>
</evidence>
<dbReference type="EMBL" id="BAAASZ010000019">
    <property type="protein sequence ID" value="GAA2440044.1"/>
    <property type="molecule type" value="Genomic_DNA"/>
</dbReference>
<keyword evidence="1" id="KW-0723">Serine/threonine-protein kinase</keyword>
<accession>A0ABP5X243</accession>
<dbReference type="Pfam" id="PF13581">
    <property type="entry name" value="HATPase_c_2"/>
    <property type="match status" value="1"/>
</dbReference>
<evidence type="ECO:0000313" key="3">
    <source>
        <dbReference type="EMBL" id="GAA2440044.1"/>
    </source>
</evidence>
<dbReference type="InterPro" id="IPR050267">
    <property type="entry name" value="Anti-sigma-factor_SerPK"/>
</dbReference>
<dbReference type="PANTHER" id="PTHR35526:SF3">
    <property type="entry name" value="ANTI-SIGMA-F FACTOR RSBW"/>
    <property type="match status" value="1"/>
</dbReference>
<dbReference type="Gene3D" id="3.30.565.10">
    <property type="entry name" value="Histidine kinase-like ATPase, C-terminal domain"/>
    <property type="match status" value="1"/>
</dbReference>
<comment type="caution">
    <text evidence="3">The sequence shown here is derived from an EMBL/GenBank/DDBJ whole genome shotgun (WGS) entry which is preliminary data.</text>
</comment>
<keyword evidence="1" id="KW-0418">Kinase</keyword>
<reference evidence="4" key="1">
    <citation type="journal article" date="2019" name="Int. J. Syst. Evol. Microbiol.">
        <title>The Global Catalogue of Microorganisms (GCM) 10K type strain sequencing project: providing services to taxonomists for standard genome sequencing and annotation.</title>
        <authorList>
            <consortium name="The Broad Institute Genomics Platform"/>
            <consortium name="The Broad Institute Genome Sequencing Center for Infectious Disease"/>
            <person name="Wu L."/>
            <person name="Ma J."/>
        </authorList>
    </citation>
    <scope>NUCLEOTIDE SEQUENCE [LARGE SCALE GENOMIC DNA]</scope>
    <source>
        <strain evidence="4">JCM 6305</strain>
    </source>
</reference>
<dbReference type="Proteomes" id="UP001501638">
    <property type="component" value="Unassembled WGS sequence"/>
</dbReference>
<evidence type="ECO:0000313" key="4">
    <source>
        <dbReference type="Proteomes" id="UP001501638"/>
    </source>
</evidence>
<name>A0ABP5X243_9ACTN</name>
<evidence type="ECO:0000259" key="2">
    <source>
        <dbReference type="Pfam" id="PF13581"/>
    </source>
</evidence>